<dbReference type="EMBL" id="AWSO01000812">
    <property type="protein sequence ID" value="ESK87296.1"/>
    <property type="molecule type" value="Genomic_DNA"/>
</dbReference>
<feature type="domain" description="F-box" evidence="1">
    <location>
        <begin position="1"/>
        <end position="46"/>
    </location>
</feature>
<dbReference type="HOGENOM" id="CLU_976913_0_0_1"/>
<proteinExistence type="predicted"/>
<dbReference type="InterPro" id="IPR032675">
    <property type="entry name" value="LRR_dom_sf"/>
</dbReference>
<dbReference type="InterPro" id="IPR001810">
    <property type="entry name" value="F-box_dom"/>
</dbReference>
<organism evidence="2 3">
    <name type="scientific">Moniliophthora roreri (strain MCA 2997)</name>
    <name type="common">Cocoa frosty pod rot fungus</name>
    <name type="synonym">Crinipellis roreri</name>
    <dbReference type="NCBI Taxonomy" id="1381753"/>
    <lineage>
        <taxon>Eukaryota</taxon>
        <taxon>Fungi</taxon>
        <taxon>Dikarya</taxon>
        <taxon>Basidiomycota</taxon>
        <taxon>Agaricomycotina</taxon>
        <taxon>Agaricomycetes</taxon>
        <taxon>Agaricomycetidae</taxon>
        <taxon>Agaricales</taxon>
        <taxon>Marasmiineae</taxon>
        <taxon>Marasmiaceae</taxon>
        <taxon>Moniliophthora</taxon>
    </lineage>
</organism>
<accession>V2X3D5</accession>
<dbReference type="PROSITE" id="PS50181">
    <property type="entry name" value="FBOX"/>
    <property type="match status" value="1"/>
</dbReference>
<protein>
    <recommendedName>
        <fullName evidence="1">F-box domain-containing protein</fullName>
    </recommendedName>
</protein>
<dbReference type="AlphaFoldDB" id="V2X3D5"/>
<gene>
    <name evidence="2" type="ORF">Moror_5761</name>
</gene>
<name>V2X3D5_MONRO</name>
<keyword evidence="3" id="KW-1185">Reference proteome</keyword>
<evidence type="ECO:0000313" key="2">
    <source>
        <dbReference type="EMBL" id="ESK87296.1"/>
    </source>
</evidence>
<evidence type="ECO:0000259" key="1">
    <source>
        <dbReference type="PROSITE" id="PS50181"/>
    </source>
</evidence>
<reference evidence="2 3" key="1">
    <citation type="journal article" date="2014" name="BMC Genomics">
        <title>Genome and secretome analysis of the hemibiotrophic fungal pathogen, Moniliophthora roreri, which causes frosty pod rot disease of cacao: mechanisms of the biotrophic and necrotrophic phases.</title>
        <authorList>
            <person name="Meinhardt L.W."/>
            <person name="Costa G.G.L."/>
            <person name="Thomazella D.P.T."/>
            <person name="Teixeira P.J.P.L."/>
            <person name="Carazzolle M.F."/>
            <person name="Schuster S.C."/>
            <person name="Carlson J.E."/>
            <person name="Guiltinan M.J."/>
            <person name="Mieczkowski P."/>
            <person name="Farmer A."/>
            <person name="Ramaraj T."/>
            <person name="Crozier J."/>
            <person name="Davis R.E."/>
            <person name="Shao J."/>
            <person name="Melnick R.L."/>
            <person name="Pereira G.A.G."/>
            <person name="Bailey B.A."/>
        </authorList>
    </citation>
    <scope>NUCLEOTIDE SEQUENCE [LARGE SCALE GENOMIC DNA]</scope>
    <source>
        <strain evidence="2 3">MCA 2997</strain>
    </source>
</reference>
<comment type="caution">
    <text evidence="2">The sequence shown here is derived from an EMBL/GenBank/DDBJ whole genome shotgun (WGS) entry which is preliminary data.</text>
</comment>
<sequence>MNLPLEVWEDVIDQCSRSDMVKLTRVSSTFRKMATRILYQLVWLHINERKTIRCLKTLCSNALAAQSVKALYLVDMGFKPHLRAFLSLVIRAFSALPNLKALQYTCCGLRTQVNGSIAPPAIAQIVLHCTFPGSSLESISVPGFVGPALLKRHQSTLREIGITSEVFTHLDTQIFGNEYNFPVLKSVSLSNKDLLSFLSKSRLPSLSSIGLPQVVSAEDLDRIKSVFSDSRSGTRLLFWMVSLDIRVFDMIADKLPHLTSLTIGCSSWDNNLKTIRPIAPKLSRLQGLQDFTWNRGLLGRTERA</sequence>
<dbReference type="Proteomes" id="UP000017559">
    <property type="component" value="Unassembled WGS sequence"/>
</dbReference>
<dbReference type="KEGG" id="mrr:Moror_5761"/>
<evidence type="ECO:0000313" key="3">
    <source>
        <dbReference type="Proteomes" id="UP000017559"/>
    </source>
</evidence>
<dbReference type="Gene3D" id="3.80.10.10">
    <property type="entry name" value="Ribonuclease Inhibitor"/>
    <property type="match status" value="1"/>
</dbReference>